<comment type="caution">
    <text evidence="1">The sequence shown here is derived from an EMBL/GenBank/DDBJ whole genome shotgun (WGS) entry which is preliminary data.</text>
</comment>
<evidence type="ECO:0000313" key="1">
    <source>
        <dbReference type="EMBL" id="GIO49784.1"/>
    </source>
</evidence>
<organism evidence="1 2">
    <name type="scientific">Paenibacillus azoreducens</name>
    <dbReference type="NCBI Taxonomy" id="116718"/>
    <lineage>
        <taxon>Bacteria</taxon>
        <taxon>Bacillati</taxon>
        <taxon>Bacillota</taxon>
        <taxon>Bacilli</taxon>
        <taxon>Bacillales</taxon>
        <taxon>Paenibacillaceae</taxon>
        <taxon>Paenibacillus</taxon>
    </lineage>
</organism>
<dbReference type="EMBL" id="BORT01000025">
    <property type="protein sequence ID" value="GIO49784.1"/>
    <property type="molecule type" value="Genomic_DNA"/>
</dbReference>
<name>A0A919YG09_9BACL</name>
<gene>
    <name evidence="1" type="ORF">J34TS1_45490</name>
</gene>
<dbReference type="Proteomes" id="UP000682811">
    <property type="component" value="Unassembled WGS sequence"/>
</dbReference>
<proteinExistence type="predicted"/>
<dbReference type="AlphaFoldDB" id="A0A919YG09"/>
<keyword evidence="2" id="KW-1185">Reference proteome</keyword>
<accession>A0A919YG09</accession>
<sequence length="58" mass="6978">MLKVCHDCSRIWYIIKTSFKRGQGPLNRYMNDDRYAEDQPKIQRMDKGEVKYCPYCGK</sequence>
<reference evidence="1 2" key="1">
    <citation type="submission" date="2021-03" db="EMBL/GenBank/DDBJ databases">
        <title>Antimicrobial resistance genes in bacteria isolated from Japanese honey, and their potential for conferring macrolide and lincosamide resistance in the American foulbrood pathogen Paenibacillus larvae.</title>
        <authorList>
            <person name="Okamoto M."/>
            <person name="Kumagai M."/>
            <person name="Kanamori H."/>
            <person name="Takamatsu D."/>
        </authorList>
    </citation>
    <scope>NUCLEOTIDE SEQUENCE [LARGE SCALE GENOMIC DNA]</scope>
    <source>
        <strain evidence="1 2">J34TS1</strain>
    </source>
</reference>
<protein>
    <submittedName>
        <fullName evidence="1">Uncharacterized protein</fullName>
    </submittedName>
</protein>
<evidence type="ECO:0000313" key="2">
    <source>
        <dbReference type="Proteomes" id="UP000682811"/>
    </source>
</evidence>